<feature type="non-terminal residue" evidence="1">
    <location>
        <position position="93"/>
    </location>
</feature>
<dbReference type="Proteomes" id="UP000789739">
    <property type="component" value="Unassembled WGS sequence"/>
</dbReference>
<keyword evidence="2" id="KW-1185">Reference proteome</keyword>
<dbReference type="OrthoDB" id="2421619at2759"/>
<evidence type="ECO:0000313" key="1">
    <source>
        <dbReference type="EMBL" id="CAG8590174.1"/>
    </source>
</evidence>
<organism evidence="1 2">
    <name type="scientific">Paraglomus brasilianum</name>
    <dbReference type="NCBI Taxonomy" id="144538"/>
    <lineage>
        <taxon>Eukaryota</taxon>
        <taxon>Fungi</taxon>
        <taxon>Fungi incertae sedis</taxon>
        <taxon>Mucoromycota</taxon>
        <taxon>Glomeromycotina</taxon>
        <taxon>Glomeromycetes</taxon>
        <taxon>Paraglomerales</taxon>
        <taxon>Paraglomeraceae</taxon>
        <taxon>Paraglomus</taxon>
    </lineage>
</organism>
<proteinExistence type="predicted"/>
<gene>
    <name evidence="1" type="ORF">PBRASI_LOCUS7083</name>
</gene>
<protein>
    <submittedName>
        <fullName evidence="1">7704_t:CDS:1</fullName>
    </submittedName>
</protein>
<accession>A0A9N9C6U9</accession>
<dbReference type="EMBL" id="CAJVPI010001029">
    <property type="protein sequence ID" value="CAG8590174.1"/>
    <property type="molecule type" value="Genomic_DNA"/>
</dbReference>
<comment type="caution">
    <text evidence="1">The sequence shown here is derived from an EMBL/GenBank/DDBJ whole genome shotgun (WGS) entry which is preliminary data.</text>
</comment>
<sequence>MYCEVYMKKRPLPKKPKPYRINLLLELAVSGWNMIRAAVIKKFRECKDIEVRYLLDLLDNITPLALDFYPVIFWSGHWPAYMDALFRAWTLFF</sequence>
<evidence type="ECO:0000313" key="2">
    <source>
        <dbReference type="Proteomes" id="UP000789739"/>
    </source>
</evidence>
<dbReference type="AlphaFoldDB" id="A0A9N9C6U9"/>
<name>A0A9N9C6U9_9GLOM</name>
<reference evidence="1" key="1">
    <citation type="submission" date="2021-06" db="EMBL/GenBank/DDBJ databases">
        <authorList>
            <person name="Kallberg Y."/>
            <person name="Tangrot J."/>
            <person name="Rosling A."/>
        </authorList>
    </citation>
    <scope>NUCLEOTIDE SEQUENCE</scope>
    <source>
        <strain evidence="1">BR232B</strain>
    </source>
</reference>